<accession>A0ABT5R2P0</accession>
<dbReference type="EMBL" id="JAJUBC010000018">
    <property type="protein sequence ID" value="MDD1794537.1"/>
    <property type="molecule type" value="Genomic_DNA"/>
</dbReference>
<evidence type="ECO:0000313" key="2">
    <source>
        <dbReference type="Proteomes" id="UP001149400"/>
    </source>
</evidence>
<protein>
    <submittedName>
        <fullName evidence="1">DUF4344 domain-containing metallopeptidase</fullName>
    </submittedName>
</protein>
<dbReference type="RefSeq" id="WP_274165364.1">
    <property type="nucleotide sequence ID" value="NZ_JAJUBC010000018.1"/>
</dbReference>
<name>A0ABT5R2P0_9GAMM</name>
<proteinExistence type="predicted"/>
<dbReference type="Pfam" id="PF14247">
    <property type="entry name" value="DUF4344"/>
    <property type="match status" value="1"/>
</dbReference>
<organism evidence="1 2">
    <name type="scientific">Enterovibrio gelatinilyticus</name>
    <dbReference type="NCBI Taxonomy" id="2899819"/>
    <lineage>
        <taxon>Bacteria</taxon>
        <taxon>Pseudomonadati</taxon>
        <taxon>Pseudomonadota</taxon>
        <taxon>Gammaproteobacteria</taxon>
        <taxon>Vibrionales</taxon>
        <taxon>Vibrionaceae</taxon>
        <taxon>Enterovibrio</taxon>
    </lineage>
</organism>
<dbReference type="Proteomes" id="UP001149400">
    <property type="component" value="Unassembled WGS sequence"/>
</dbReference>
<comment type="caution">
    <text evidence="1">The sequence shown here is derived from an EMBL/GenBank/DDBJ whole genome shotgun (WGS) entry which is preliminary data.</text>
</comment>
<reference evidence="1" key="1">
    <citation type="submission" date="2021-12" db="EMBL/GenBank/DDBJ databases">
        <title>Enterovibrio ZSDZ35 sp. nov. and Enterovibrio ZSDZ42 sp. nov., isolated from coastal seawater in Qingdao.</title>
        <authorList>
            <person name="Zhang P."/>
        </authorList>
    </citation>
    <scope>NUCLEOTIDE SEQUENCE</scope>
    <source>
        <strain evidence="1">ZSDZ42</strain>
    </source>
</reference>
<gene>
    <name evidence="1" type="ORF">LRP50_15490</name>
</gene>
<dbReference type="InterPro" id="IPR025644">
    <property type="entry name" value="DUF4344"/>
</dbReference>
<sequence length="249" mass="28998">MRLLNQVLTAAITLFIFLFSLHISAKTFYQFEPATEEEKQARILFEPLVKDMIELLNSEVPIKQDVTIVIGGDDGPLFDPQENKIYFPYSFFFFISDTFENEELAIEETTFDETVMNIFVHVLLHEYAHAYFANWDVPLLGKEEDAADVFATLFMLNVFDDPDMAYIAVDFYALLDTKTETIADLDLWGEHSLDYQRYTQSLCLIYGSDPEKYTFIMDKELKGIERDTFCIEEFHLKNYNLGKIILSNQ</sequence>
<evidence type="ECO:0000313" key="1">
    <source>
        <dbReference type="EMBL" id="MDD1794537.1"/>
    </source>
</evidence>
<keyword evidence="2" id="KW-1185">Reference proteome</keyword>